<dbReference type="STRING" id="1445510.YC6258_00806"/>
<accession>A0A0C5VFC1</accession>
<evidence type="ECO:0000256" key="1">
    <source>
        <dbReference type="SAM" id="MobiDB-lite"/>
    </source>
</evidence>
<dbReference type="OrthoDB" id="6196614at2"/>
<keyword evidence="3" id="KW-1185">Reference proteome</keyword>
<feature type="compositionally biased region" description="Basic and acidic residues" evidence="1">
    <location>
        <begin position="100"/>
        <end position="122"/>
    </location>
</feature>
<dbReference type="KEGG" id="gsn:YC6258_00806"/>
<reference evidence="2 3" key="1">
    <citation type="submission" date="2014-01" db="EMBL/GenBank/DDBJ databases">
        <title>Full genme sequencing of cellulolytic bacterium Gynuella sunshinyii YC6258T gen. nov., sp. nov.</title>
        <authorList>
            <person name="Khan H."/>
            <person name="Chung E.J."/>
            <person name="Chung Y.R."/>
        </authorList>
    </citation>
    <scope>NUCLEOTIDE SEQUENCE [LARGE SCALE GENOMIC DNA]</scope>
    <source>
        <strain evidence="2 3">YC6258</strain>
    </source>
</reference>
<organism evidence="2 3">
    <name type="scientific">Gynuella sunshinyii YC6258</name>
    <dbReference type="NCBI Taxonomy" id="1445510"/>
    <lineage>
        <taxon>Bacteria</taxon>
        <taxon>Pseudomonadati</taxon>
        <taxon>Pseudomonadota</taxon>
        <taxon>Gammaproteobacteria</taxon>
        <taxon>Oceanospirillales</taxon>
        <taxon>Saccharospirillaceae</taxon>
        <taxon>Gynuella</taxon>
    </lineage>
</organism>
<sequence>MSVAQIYLDSQGYRSIAKLYVNDFDKDGHSDILVWRKMYESRLVGELLSGFKLNSQLYGHYALIDGEYHLQQTDEATIQGWLSANELTWQKGYPSSSECQGHEGELIPEMHDPLLNDPDVLK</sequence>
<dbReference type="RefSeq" id="WP_044615821.1">
    <property type="nucleotide sequence ID" value="NZ_CP007142.1"/>
</dbReference>
<gene>
    <name evidence="2" type="ORF">YC6258_00806</name>
</gene>
<dbReference type="AlphaFoldDB" id="A0A0C5VFC1"/>
<dbReference type="EMBL" id="CP007142">
    <property type="protein sequence ID" value="AJQ92856.1"/>
    <property type="molecule type" value="Genomic_DNA"/>
</dbReference>
<evidence type="ECO:0000313" key="3">
    <source>
        <dbReference type="Proteomes" id="UP000032266"/>
    </source>
</evidence>
<proteinExistence type="predicted"/>
<feature type="region of interest" description="Disordered" evidence="1">
    <location>
        <begin position="93"/>
        <end position="122"/>
    </location>
</feature>
<dbReference type="HOGENOM" id="CLU_2023449_0_0_6"/>
<protein>
    <submittedName>
        <fullName evidence="2">Cytochrome b</fullName>
    </submittedName>
</protein>
<evidence type="ECO:0000313" key="2">
    <source>
        <dbReference type="EMBL" id="AJQ92856.1"/>
    </source>
</evidence>
<dbReference type="Proteomes" id="UP000032266">
    <property type="component" value="Chromosome"/>
</dbReference>
<name>A0A0C5VFC1_9GAMM</name>